<accession>A0A392U5Q9</accession>
<keyword evidence="2" id="KW-1185">Reference proteome</keyword>
<protein>
    <submittedName>
        <fullName evidence="1">Putative IMP dehydrogenase/GMP reductase</fullName>
    </submittedName>
</protein>
<proteinExistence type="predicted"/>
<reference evidence="1 2" key="1">
    <citation type="journal article" date="2018" name="Front. Plant Sci.">
        <title>Red Clover (Trifolium pratense) and Zigzag Clover (T. medium) - A Picture of Genomic Similarities and Differences.</title>
        <authorList>
            <person name="Dluhosova J."/>
            <person name="Istvanek J."/>
            <person name="Nedelnik J."/>
            <person name="Repkova J."/>
        </authorList>
    </citation>
    <scope>NUCLEOTIDE SEQUENCE [LARGE SCALE GENOMIC DNA]</scope>
    <source>
        <strain evidence="2">cv. 10/8</strain>
        <tissue evidence="1">Leaf</tissue>
    </source>
</reference>
<feature type="non-terminal residue" evidence="1">
    <location>
        <position position="55"/>
    </location>
</feature>
<organism evidence="1 2">
    <name type="scientific">Trifolium medium</name>
    <dbReference type="NCBI Taxonomy" id="97028"/>
    <lineage>
        <taxon>Eukaryota</taxon>
        <taxon>Viridiplantae</taxon>
        <taxon>Streptophyta</taxon>
        <taxon>Embryophyta</taxon>
        <taxon>Tracheophyta</taxon>
        <taxon>Spermatophyta</taxon>
        <taxon>Magnoliopsida</taxon>
        <taxon>eudicotyledons</taxon>
        <taxon>Gunneridae</taxon>
        <taxon>Pentapetalae</taxon>
        <taxon>rosids</taxon>
        <taxon>fabids</taxon>
        <taxon>Fabales</taxon>
        <taxon>Fabaceae</taxon>
        <taxon>Papilionoideae</taxon>
        <taxon>50 kb inversion clade</taxon>
        <taxon>NPAAA clade</taxon>
        <taxon>Hologalegina</taxon>
        <taxon>IRL clade</taxon>
        <taxon>Trifolieae</taxon>
        <taxon>Trifolium</taxon>
    </lineage>
</organism>
<evidence type="ECO:0000313" key="1">
    <source>
        <dbReference type="EMBL" id="MCI68127.1"/>
    </source>
</evidence>
<dbReference type="EMBL" id="LXQA010730996">
    <property type="protein sequence ID" value="MCI68127.1"/>
    <property type="molecule type" value="Genomic_DNA"/>
</dbReference>
<comment type="caution">
    <text evidence="1">The sequence shown here is derived from an EMBL/GenBank/DDBJ whole genome shotgun (WGS) entry which is preliminary data.</text>
</comment>
<sequence length="55" mass="6235">MPCREMTVSLDEVCCLLHLPIEGSLLDHQGIPTKSEGVDMMVRYIFGKLQRMLSL</sequence>
<evidence type="ECO:0000313" key="2">
    <source>
        <dbReference type="Proteomes" id="UP000265520"/>
    </source>
</evidence>
<dbReference type="AlphaFoldDB" id="A0A392U5Q9"/>
<dbReference type="Proteomes" id="UP000265520">
    <property type="component" value="Unassembled WGS sequence"/>
</dbReference>
<name>A0A392U5Q9_9FABA</name>